<feature type="compositionally biased region" description="Low complexity" evidence="1">
    <location>
        <begin position="200"/>
        <end position="216"/>
    </location>
</feature>
<feature type="region of interest" description="Disordered" evidence="1">
    <location>
        <begin position="1"/>
        <end position="20"/>
    </location>
</feature>
<evidence type="ECO:0000256" key="1">
    <source>
        <dbReference type="SAM" id="MobiDB-lite"/>
    </source>
</evidence>
<feature type="compositionally biased region" description="Basic and acidic residues" evidence="1">
    <location>
        <begin position="255"/>
        <end position="275"/>
    </location>
</feature>
<dbReference type="OrthoDB" id="2881178at2759"/>
<reference evidence="3" key="1">
    <citation type="submission" date="2021-02" db="EMBL/GenBank/DDBJ databases">
        <title>Psilocybe cubensis genome.</title>
        <authorList>
            <person name="Mckernan K.J."/>
            <person name="Crawford S."/>
            <person name="Trippe A."/>
            <person name="Kane L.T."/>
            <person name="Mclaughlin S."/>
        </authorList>
    </citation>
    <scope>NUCLEOTIDE SEQUENCE [LARGE SCALE GENOMIC DNA]</scope>
    <source>
        <strain evidence="3">MGC-MH-2018</strain>
    </source>
</reference>
<proteinExistence type="predicted"/>
<feature type="transmembrane region" description="Helical" evidence="2">
    <location>
        <begin position="222"/>
        <end position="243"/>
    </location>
</feature>
<organism evidence="3">
    <name type="scientific">Psilocybe cubensis</name>
    <name type="common">Psychedelic mushroom</name>
    <name type="synonym">Stropharia cubensis</name>
    <dbReference type="NCBI Taxonomy" id="181762"/>
    <lineage>
        <taxon>Eukaryota</taxon>
        <taxon>Fungi</taxon>
        <taxon>Dikarya</taxon>
        <taxon>Basidiomycota</taxon>
        <taxon>Agaricomycotina</taxon>
        <taxon>Agaricomycetes</taxon>
        <taxon>Agaricomycetidae</taxon>
        <taxon>Agaricales</taxon>
        <taxon>Agaricineae</taxon>
        <taxon>Strophariaceae</taxon>
        <taxon>Psilocybe</taxon>
    </lineage>
</organism>
<gene>
    <name evidence="3" type="ORF">JR316_011596</name>
</gene>
<feature type="region of interest" description="Disordered" evidence="1">
    <location>
        <begin position="252"/>
        <end position="275"/>
    </location>
</feature>
<feature type="compositionally biased region" description="Polar residues" evidence="1">
    <location>
        <begin position="1"/>
        <end position="10"/>
    </location>
</feature>
<dbReference type="EMBL" id="JAFIQS010000015">
    <property type="protein sequence ID" value="KAG5163252.1"/>
    <property type="molecule type" value="Genomic_DNA"/>
</dbReference>
<accession>A0A8H7XLX1</accession>
<name>A0A8H7XLX1_PSICU</name>
<dbReference type="AlphaFoldDB" id="A0A8H7XLX1"/>
<comment type="caution">
    <text evidence="3">The sequence shown here is derived from an EMBL/GenBank/DDBJ whole genome shotgun (WGS) entry which is preliminary data.</text>
</comment>
<protein>
    <submittedName>
        <fullName evidence="3">Uncharacterized protein</fullName>
    </submittedName>
</protein>
<keyword evidence="2" id="KW-0472">Membrane</keyword>
<evidence type="ECO:0000256" key="2">
    <source>
        <dbReference type="SAM" id="Phobius"/>
    </source>
</evidence>
<keyword evidence="2" id="KW-1133">Transmembrane helix</keyword>
<sequence>MSSTSSSNQPDPFGFNSECNSGSDTQLMTDTFSNIINSTYTFRCCLDGFGCIDQSGSPFHACGENIVVDSHNLGNYPTLTLCIGGTFEQHACAADGCQAISRSAVISKPCPPQLVDYMKVQPMGSQFACCDSSSCVLGNDYSCASSRSLQICIGDGIGTECINPADLAICSGNFSSASTAGAGGASTSGSNPQIPPPSSPMNSSPAASSPTSSHSGLGPSDIATIVGSTLGVFTSVIGAWLGYREIKKRKLLRRSGLEDEKKDGTPVPAREESSA</sequence>
<keyword evidence="2" id="KW-0812">Transmembrane</keyword>
<feature type="region of interest" description="Disordered" evidence="1">
    <location>
        <begin position="181"/>
        <end position="216"/>
    </location>
</feature>
<evidence type="ECO:0000313" key="3">
    <source>
        <dbReference type="EMBL" id="KAG5163252.1"/>
    </source>
</evidence>